<name>A0A9X1STY1_9ACTN</name>
<sequence>MDLRTTLYWPHVIRERAMDHEIQLISDGDGLAVIGRPADVERFLASEQLESRDLGLHRLKSLAHVGSVAAQAGAVIAENSGRWVKMTQDSADFARKYGLRESAGRNLPTGVVNGQSGQIRKIVEFSQGPGSAPALLANPAVLAGAAGIMAQVAMQQSMAEITEYLERIDAKLDEVLNAQKDAVLGRIVGSGFAIDEAMILWEARGRVDPVSWSKVQTVSTTLGEVQADIVLRLDRLARKLESEGSMAELAGTVGPAAVEVRDWLVALARCFQLLDAFALLELDRVLDDAPEELDAHRQGLKAARAKRLQVIAQSTERLLARMGDAVGRANENVLLNPMQSPAIVRAGNQISAGVHEFYVGLGIESGHEDAATRAWTDAASEAMDKALVVGGQGVEAVRGFGGEAIGQAGAVAGKVSSGLAGRVRKWRGGSED</sequence>
<dbReference type="RefSeq" id="WP_231441357.1">
    <property type="nucleotide sequence ID" value="NZ_JAJOMB010000005.1"/>
</dbReference>
<dbReference type="EMBL" id="JAJOMB010000005">
    <property type="protein sequence ID" value="MCD5311801.1"/>
    <property type="molecule type" value="Genomic_DNA"/>
</dbReference>
<comment type="caution">
    <text evidence="1">The sequence shown here is derived from an EMBL/GenBank/DDBJ whole genome shotgun (WGS) entry which is preliminary data.</text>
</comment>
<dbReference type="AlphaFoldDB" id="A0A9X1STY1"/>
<keyword evidence="2" id="KW-1185">Reference proteome</keyword>
<organism evidence="1 2">
    <name type="scientific">Kineosporia babensis</name>
    <dbReference type="NCBI Taxonomy" id="499548"/>
    <lineage>
        <taxon>Bacteria</taxon>
        <taxon>Bacillati</taxon>
        <taxon>Actinomycetota</taxon>
        <taxon>Actinomycetes</taxon>
        <taxon>Kineosporiales</taxon>
        <taxon>Kineosporiaceae</taxon>
        <taxon>Kineosporia</taxon>
    </lineage>
</organism>
<evidence type="ECO:0000313" key="1">
    <source>
        <dbReference type="EMBL" id="MCD5311801.1"/>
    </source>
</evidence>
<proteinExistence type="predicted"/>
<gene>
    <name evidence="1" type="ORF">LR394_12900</name>
</gene>
<accession>A0A9X1STY1</accession>
<protein>
    <submittedName>
        <fullName evidence="1">Uncharacterized protein</fullName>
    </submittedName>
</protein>
<evidence type="ECO:0000313" key="2">
    <source>
        <dbReference type="Proteomes" id="UP001138997"/>
    </source>
</evidence>
<reference evidence="1" key="1">
    <citation type="submission" date="2021-11" db="EMBL/GenBank/DDBJ databases">
        <title>Streptomyces corallinus and Kineosporia corallina sp. nov., two new coral-derived marine actinobacteria.</title>
        <authorList>
            <person name="Buangrab K."/>
            <person name="Sutthacheep M."/>
            <person name="Yeemin T."/>
            <person name="Harunari E."/>
            <person name="Igarashi Y."/>
            <person name="Sripreechasak P."/>
            <person name="Kanchanasin P."/>
            <person name="Tanasupawat S."/>
            <person name="Phongsopitanun W."/>
        </authorList>
    </citation>
    <scope>NUCLEOTIDE SEQUENCE</scope>
    <source>
        <strain evidence="1">JCM 31032</strain>
    </source>
</reference>
<dbReference type="Proteomes" id="UP001138997">
    <property type="component" value="Unassembled WGS sequence"/>
</dbReference>